<sequence length="257" mass="27914">MTEPARVVTHDLAHRFPGTDVLFEHLDFTAEPGQTIAVCGPSGCGKSTLLSILAGWEKPYRGSVERIGIRRIGWVFQNPYGVAGRTALDHVAFPLLAKGMRRRDAETEALDAMNLFDLGYAADRRFGDLSGGEAQRLMLARAVCSRPDLLLVDEPTAQLDTRTAHSVSHVLGNLAGQGMIVLVATHDPDTRDACGRVLDLADYAPREGEDVDADAATADGQRWHGPRWFRKRTARAENTTRDDPAGGADVTTTGERP</sequence>
<dbReference type="PANTHER" id="PTHR42788:SF19">
    <property type="entry name" value="ALIPHATIC SULFONATES IMPORT ATP-BINDING PROTEIN SSUB 2"/>
    <property type="match status" value="1"/>
</dbReference>
<name>A0A086ZYL8_9BIFI</name>
<keyword evidence="6" id="KW-0378">Hydrolase</keyword>
<dbReference type="STRING" id="1437608.GCA_000771645_02423"/>
<evidence type="ECO:0000256" key="3">
    <source>
        <dbReference type="ARBA" id="ARBA00022840"/>
    </source>
</evidence>
<dbReference type="AlphaFoldDB" id="A0A086ZYL8"/>
<keyword evidence="2" id="KW-0547">Nucleotide-binding</keyword>
<keyword evidence="7" id="KW-1185">Reference proteome</keyword>
<evidence type="ECO:0000259" key="5">
    <source>
        <dbReference type="PROSITE" id="PS50893"/>
    </source>
</evidence>
<reference evidence="6 7" key="1">
    <citation type="submission" date="2014-03" db="EMBL/GenBank/DDBJ databases">
        <title>Genomics of Bifidobacteria.</title>
        <authorList>
            <person name="Ventura M."/>
            <person name="Milani C."/>
            <person name="Lugli G.A."/>
        </authorList>
    </citation>
    <scope>NUCLEOTIDE SEQUENCE [LARGE SCALE GENOMIC DNA]</scope>
    <source>
        <strain evidence="6 7">DSM 23969</strain>
    </source>
</reference>
<dbReference type="PROSITE" id="PS50893">
    <property type="entry name" value="ABC_TRANSPORTER_2"/>
    <property type="match status" value="1"/>
</dbReference>
<dbReference type="Gene3D" id="3.40.50.300">
    <property type="entry name" value="P-loop containing nucleotide triphosphate hydrolases"/>
    <property type="match status" value="1"/>
</dbReference>
<keyword evidence="1" id="KW-0813">Transport</keyword>
<dbReference type="GO" id="GO:0005524">
    <property type="term" value="F:ATP binding"/>
    <property type="evidence" value="ECO:0007669"/>
    <property type="project" value="UniProtKB-KW"/>
</dbReference>
<dbReference type="EC" id="3.6.3.30" evidence="6"/>
<dbReference type="PROSITE" id="PS00211">
    <property type="entry name" value="ABC_TRANSPORTER_1"/>
    <property type="match status" value="1"/>
</dbReference>
<accession>A0A086ZYL8</accession>
<dbReference type="InterPro" id="IPR027417">
    <property type="entry name" value="P-loop_NTPase"/>
</dbReference>
<evidence type="ECO:0000256" key="4">
    <source>
        <dbReference type="SAM" id="MobiDB-lite"/>
    </source>
</evidence>
<evidence type="ECO:0000256" key="1">
    <source>
        <dbReference type="ARBA" id="ARBA00022448"/>
    </source>
</evidence>
<evidence type="ECO:0000256" key="2">
    <source>
        <dbReference type="ARBA" id="ARBA00022741"/>
    </source>
</evidence>
<protein>
    <submittedName>
        <fullName evidence="6">ABC transporter ATP-binding protein</fullName>
        <ecNumber evidence="6">3.6.3.30</ecNumber>
    </submittedName>
</protein>
<dbReference type="EMBL" id="JGYN01000009">
    <property type="protein sequence ID" value="KFI51618.1"/>
    <property type="molecule type" value="Genomic_DNA"/>
</dbReference>
<proteinExistence type="predicted"/>
<dbReference type="InterPro" id="IPR003439">
    <property type="entry name" value="ABC_transporter-like_ATP-bd"/>
</dbReference>
<dbReference type="eggNOG" id="COG1136">
    <property type="taxonomic scope" value="Bacteria"/>
</dbReference>
<keyword evidence="3 6" id="KW-0067">ATP-binding</keyword>
<dbReference type="SUPFAM" id="SSF52540">
    <property type="entry name" value="P-loop containing nucleoside triphosphate hydrolases"/>
    <property type="match status" value="1"/>
</dbReference>
<evidence type="ECO:0000313" key="6">
    <source>
        <dbReference type="EMBL" id="KFI51618.1"/>
    </source>
</evidence>
<dbReference type="InterPro" id="IPR017871">
    <property type="entry name" value="ABC_transporter-like_CS"/>
</dbReference>
<comment type="caution">
    <text evidence="6">The sequence shown here is derived from an EMBL/GenBank/DDBJ whole genome shotgun (WGS) entry which is preliminary data.</text>
</comment>
<dbReference type="PANTHER" id="PTHR42788">
    <property type="entry name" value="TAURINE IMPORT ATP-BINDING PROTEIN-RELATED"/>
    <property type="match status" value="1"/>
</dbReference>
<feature type="region of interest" description="Disordered" evidence="4">
    <location>
        <begin position="215"/>
        <end position="257"/>
    </location>
</feature>
<dbReference type="InterPro" id="IPR003593">
    <property type="entry name" value="AAA+_ATPase"/>
</dbReference>
<dbReference type="Pfam" id="PF00005">
    <property type="entry name" value="ABC_tran"/>
    <property type="match status" value="1"/>
</dbReference>
<organism evidence="6 7">
    <name type="scientific">Bifidobacterium biavatii DSM 23969</name>
    <dbReference type="NCBI Taxonomy" id="1437608"/>
    <lineage>
        <taxon>Bacteria</taxon>
        <taxon>Bacillati</taxon>
        <taxon>Actinomycetota</taxon>
        <taxon>Actinomycetes</taxon>
        <taxon>Bifidobacteriales</taxon>
        <taxon>Bifidobacteriaceae</taxon>
        <taxon>Bifidobacterium</taxon>
    </lineage>
</organism>
<evidence type="ECO:0000313" key="7">
    <source>
        <dbReference type="Proteomes" id="UP000029108"/>
    </source>
</evidence>
<feature type="domain" description="ABC transporter" evidence="5">
    <location>
        <begin position="7"/>
        <end position="227"/>
    </location>
</feature>
<gene>
    <name evidence="6" type="ORF">BBIA_1644</name>
</gene>
<feature type="compositionally biased region" description="Basic residues" evidence="4">
    <location>
        <begin position="224"/>
        <end position="233"/>
    </location>
</feature>
<dbReference type="SMART" id="SM00382">
    <property type="entry name" value="AAA"/>
    <property type="match status" value="1"/>
</dbReference>
<dbReference type="GO" id="GO:0016887">
    <property type="term" value="F:ATP hydrolysis activity"/>
    <property type="evidence" value="ECO:0007669"/>
    <property type="project" value="InterPro"/>
</dbReference>
<dbReference type="InterPro" id="IPR050166">
    <property type="entry name" value="ABC_transporter_ATP-bind"/>
</dbReference>
<feature type="compositionally biased region" description="Basic and acidic residues" evidence="4">
    <location>
        <begin position="234"/>
        <end position="244"/>
    </location>
</feature>
<dbReference type="Proteomes" id="UP000029108">
    <property type="component" value="Unassembled WGS sequence"/>
</dbReference>